<evidence type="ECO:0000259" key="6">
    <source>
        <dbReference type="PROSITE" id="PS50983"/>
    </source>
</evidence>
<proteinExistence type="inferred from homology"/>
<keyword evidence="4" id="KW-0732">Signal</keyword>
<dbReference type="CDD" id="cd01146">
    <property type="entry name" value="FhuD"/>
    <property type="match status" value="1"/>
</dbReference>
<dbReference type="Proteomes" id="UP001410795">
    <property type="component" value="Unassembled WGS sequence"/>
</dbReference>
<keyword evidence="8" id="KW-1185">Reference proteome</keyword>
<dbReference type="Gene3D" id="3.40.50.1980">
    <property type="entry name" value="Nitrogenase molybdenum iron protein domain"/>
    <property type="match status" value="2"/>
</dbReference>
<protein>
    <submittedName>
        <fullName evidence="7">Iron-siderophore ABC transporter substrate-binding protein</fullName>
    </submittedName>
</protein>
<comment type="subcellular location">
    <subcellularLocation>
        <location evidence="1">Cell envelope</location>
    </subcellularLocation>
</comment>
<reference evidence="8" key="1">
    <citation type="journal article" date="2019" name="Int. J. Syst. Evol. Microbiol.">
        <title>The Global Catalogue of Microorganisms (GCM) 10K type strain sequencing project: providing services to taxonomists for standard genome sequencing and annotation.</title>
        <authorList>
            <consortium name="The Broad Institute Genomics Platform"/>
            <consortium name="The Broad Institute Genome Sequencing Center for Infectious Disease"/>
            <person name="Wu L."/>
            <person name="Ma J."/>
        </authorList>
    </citation>
    <scope>NUCLEOTIDE SEQUENCE [LARGE SCALE GENOMIC DNA]</scope>
    <source>
        <strain evidence="8">JCM 16546</strain>
    </source>
</reference>
<dbReference type="PANTHER" id="PTHR30532:SF1">
    <property type="entry name" value="IRON(3+)-HYDROXAMATE-BINDING PROTEIN FHUD"/>
    <property type="match status" value="1"/>
</dbReference>
<feature type="domain" description="Fe/B12 periplasmic-binding" evidence="6">
    <location>
        <begin position="84"/>
        <end position="334"/>
    </location>
</feature>
<comment type="similarity">
    <text evidence="2">Belongs to the bacterial solute-binding protein 8 family.</text>
</comment>
<feature type="compositionally biased region" description="Polar residues" evidence="5">
    <location>
        <begin position="16"/>
        <end position="27"/>
    </location>
</feature>
<feature type="region of interest" description="Disordered" evidence="5">
    <location>
        <begin position="1"/>
        <end position="29"/>
    </location>
</feature>
<evidence type="ECO:0000256" key="3">
    <source>
        <dbReference type="ARBA" id="ARBA00022448"/>
    </source>
</evidence>
<evidence type="ECO:0000256" key="2">
    <source>
        <dbReference type="ARBA" id="ARBA00008814"/>
    </source>
</evidence>
<evidence type="ECO:0000313" key="8">
    <source>
        <dbReference type="Proteomes" id="UP001410795"/>
    </source>
</evidence>
<accession>A0ABP7BPY5</accession>
<organism evidence="7 8">
    <name type="scientific">Microbacterium marinilacus</name>
    <dbReference type="NCBI Taxonomy" id="415209"/>
    <lineage>
        <taxon>Bacteria</taxon>
        <taxon>Bacillati</taxon>
        <taxon>Actinomycetota</taxon>
        <taxon>Actinomycetes</taxon>
        <taxon>Micrococcales</taxon>
        <taxon>Microbacteriaceae</taxon>
        <taxon>Microbacterium</taxon>
    </lineage>
</organism>
<evidence type="ECO:0000313" key="7">
    <source>
        <dbReference type="EMBL" id="GAA3665404.1"/>
    </source>
</evidence>
<evidence type="ECO:0000256" key="1">
    <source>
        <dbReference type="ARBA" id="ARBA00004196"/>
    </source>
</evidence>
<dbReference type="InterPro" id="IPR051313">
    <property type="entry name" value="Bact_iron-sidero_bind"/>
</dbReference>
<feature type="region of interest" description="Disordered" evidence="5">
    <location>
        <begin position="55"/>
        <end position="78"/>
    </location>
</feature>
<comment type="caution">
    <text evidence="7">The sequence shown here is derived from an EMBL/GenBank/DDBJ whole genome shotgun (WGS) entry which is preliminary data.</text>
</comment>
<feature type="compositionally biased region" description="Basic and acidic residues" evidence="5">
    <location>
        <begin position="55"/>
        <end position="74"/>
    </location>
</feature>
<dbReference type="PROSITE" id="PS50983">
    <property type="entry name" value="FE_B12_PBP"/>
    <property type="match status" value="1"/>
</dbReference>
<keyword evidence="3" id="KW-0813">Transport</keyword>
<gene>
    <name evidence="7" type="ORF">GCM10022202_29390</name>
</gene>
<dbReference type="PANTHER" id="PTHR30532">
    <property type="entry name" value="IRON III DICITRATE-BINDING PERIPLASMIC PROTEIN"/>
    <property type="match status" value="1"/>
</dbReference>
<evidence type="ECO:0000256" key="5">
    <source>
        <dbReference type="SAM" id="MobiDB-lite"/>
    </source>
</evidence>
<dbReference type="EMBL" id="BAAAYV010000019">
    <property type="protein sequence ID" value="GAA3665404.1"/>
    <property type="molecule type" value="Genomic_DNA"/>
</dbReference>
<dbReference type="InterPro" id="IPR002491">
    <property type="entry name" value="ABC_transptr_periplasmic_BD"/>
</dbReference>
<name>A0ABP7BPY5_9MICO</name>
<dbReference type="Pfam" id="PF01497">
    <property type="entry name" value="Peripla_BP_2"/>
    <property type="match status" value="1"/>
</dbReference>
<sequence length="334" mass="35283">MPEVRRVRSDGLPPTQRGTFRMRTSPSRRGLGLTSATLAAALLLAGCAAQPADGEEAREASAADGTRSVEHARGTAEVPEDPQRVVVLEPVELDTAVALGVTPVGAAVASNVAGIPEYLGVEGVEPVGTVPEPDLEAIAALEPDLILGTESRHSELYDQLEAIAPTVFMATQADPWQDNVLLIGDALGQRDEAQELLDGFNERCAQIGEDHDVSGETANLIRPRDETTLSLYGPVSFGGGALECVGLTIPDQEWEDGLQADISPENILNAKADYVFVTTADVDDESTVPAAIAENSAEFPSVTLVDTSYWVSGVGPKGGEKVLDDIEQFLEAQR</sequence>
<dbReference type="SUPFAM" id="SSF53807">
    <property type="entry name" value="Helical backbone' metal receptor"/>
    <property type="match status" value="1"/>
</dbReference>
<evidence type="ECO:0000256" key="4">
    <source>
        <dbReference type="ARBA" id="ARBA00022729"/>
    </source>
</evidence>